<protein>
    <submittedName>
        <fullName evidence="2">DUF559 domain-containing protein</fullName>
    </submittedName>
</protein>
<name>A0A7H2BJ05_9MICC</name>
<evidence type="ECO:0000313" key="2">
    <source>
        <dbReference type="EMBL" id="QNV39651.1"/>
    </source>
</evidence>
<proteinExistence type="predicted"/>
<organism evidence="2 3">
    <name type="scientific">Rothia amarae</name>
    <dbReference type="NCBI Taxonomy" id="169480"/>
    <lineage>
        <taxon>Bacteria</taxon>
        <taxon>Bacillati</taxon>
        <taxon>Actinomycetota</taxon>
        <taxon>Actinomycetes</taxon>
        <taxon>Micrococcales</taxon>
        <taxon>Micrococcaceae</taxon>
        <taxon>Rothia</taxon>
    </lineage>
</organism>
<accession>A0A7H2BJ05</accession>
<dbReference type="Gene3D" id="3.40.960.10">
    <property type="entry name" value="VSR Endonuclease"/>
    <property type="match status" value="1"/>
</dbReference>
<evidence type="ECO:0000313" key="3">
    <source>
        <dbReference type="Proteomes" id="UP000516421"/>
    </source>
</evidence>
<evidence type="ECO:0000259" key="1">
    <source>
        <dbReference type="Pfam" id="PF04480"/>
    </source>
</evidence>
<dbReference type="InterPro" id="IPR007569">
    <property type="entry name" value="DUF559"/>
</dbReference>
<reference evidence="2 3" key="1">
    <citation type="submission" date="2020-09" db="EMBL/GenBank/DDBJ databases">
        <title>Investigation of environmental microbe.</title>
        <authorList>
            <person name="Ou Y."/>
            <person name="Kang Q."/>
        </authorList>
    </citation>
    <scope>NUCLEOTIDE SEQUENCE [LARGE SCALE GENOMIC DNA]</scope>
    <source>
        <strain evidence="2 3">KJZ-9</strain>
    </source>
</reference>
<dbReference type="InterPro" id="IPR011335">
    <property type="entry name" value="Restrct_endonuc-II-like"/>
</dbReference>
<sequence>MNQDFMNNILTLSELIDRGFTFQQIQNGMRDGELLKMAHGIYMLSSFDRQLTRFDQPKARLVVRAKQLRRPILSHESAALWHGAPLLLTPSVLHVSTPGLSGRSRPGLRLHRNRFEQCDSATPIDGFMTTAAAHTVSDCVETTSSGGVLAIANYFLHQRKCTPDEIAEVLLQPRRVHQERAVKVASRLSLLCESPLESLTWNLLHEWGMELPEQQGEFVFAGGNTYRVDFLWRKKKLILEVDGQHKYSGDLGNPGDVIRNERARQRELEKLGWTVIRADWGDITRNSRQLKLRLEGLGL</sequence>
<dbReference type="RefSeq" id="WP_190617195.1">
    <property type="nucleotide sequence ID" value="NZ_CP061538.1"/>
</dbReference>
<dbReference type="Pfam" id="PF04480">
    <property type="entry name" value="DUF559"/>
    <property type="match status" value="1"/>
</dbReference>
<dbReference type="KEGG" id="rama:IDM48_09865"/>
<dbReference type="EMBL" id="CP061538">
    <property type="protein sequence ID" value="QNV39651.1"/>
    <property type="molecule type" value="Genomic_DNA"/>
</dbReference>
<keyword evidence="3" id="KW-1185">Reference proteome</keyword>
<gene>
    <name evidence="2" type="ORF">IDM48_09865</name>
</gene>
<dbReference type="SUPFAM" id="SSF52980">
    <property type="entry name" value="Restriction endonuclease-like"/>
    <property type="match status" value="1"/>
</dbReference>
<dbReference type="Proteomes" id="UP000516421">
    <property type="component" value="Chromosome"/>
</dbReference>
<feature type="domain" description="DUF559" evidence="1">
    <location>
        <begin position="225"/>
        <end position="287"/>
    </location>
</feature>
<dbReference type="AlphaFoldDB" id="A0A7H2BJ05"/>